<reference evidence="1 2" key="1">
    <citation type="journal article" date="2021" name="J. Biosci. Bioeng.">
        <title>Identification and characterization of a chc gene cluster responsible for the aromatization pathway of cyclohexanecarboxylate degradation in Sinomonas cyclohexanicum ATCC 51369.</title>
        <authorList>
            <person name="Yamamoto T."/>
            <person name="Hasegawa Y."/>
            <person name="Lau P.C.K."/>
            <person name="Iwaki H."/>
        </authorList>
    </citation>
    <scope>NUCLEOTIDE SEQUENCE [LARGE SCALE GENOMIC DNA]</scope>
    <source>
        <strain evidence="1 2">ATCC 51369</strain>
    </source>
</reference>
<dbReference type="EMBL" id="AP024525">
    <property type="protein sequence ID" value="BCT77274.1"/>
    <property type="molecule type" value="Genomic_DNA"/>
</dbReference>
<dbReference type="Proteomes" id="UP001319861">
    <property type="component" value="Chromosome"/>
</dbReference>
<sequence length="40" mass="4042">MLKGGLPPVEVVWTTAQPTLAGITATASLGTLAEPVTFSD</sequence>
<organism evidence="1 2">
    <name type="scientific">Sinomonas cyclohexanicum</name>
    <name type="common">Corynebacterium cyclohexanicum</name>
    <dbReference type="NCBI Taxonomy" id="322009"/>
    <lineage>
        <taxon>Bacteria</taxon>
        <taxon>Bacillati</taxon>
        <taxon>Actinomycetota</taxon>
        <taxon>Actinomycetes</taxon>
        <taxon>Micrococcales</taxon>
        <taxon>Micrococcaceae</taxon>
        <taxon>Sinomonas</taxon>
    </lineage>
</organism>
<gene>
    <name evidence="1" type="ORF">SCMU_31160</name>
</gene>
<accession>A0ABM7PYA4</accession>
<evidence type="ECO:0000313" key="2">
    <source>
        <dbReference type="Proteomes" id="UP001319861"/>
    </source>
</evidence>
<keyword evidence="2" id="KW-1185">Reference proteome</keyword>
<evidence type="ECO:0000313" key="1">
    <source>
        <dbReference type="EMBL" id="BCT77274.1"/>
    </source>
</evidence>
<protein>
    <submittedName>
        <fullName evidence="1">Uncharacterized protein</fullName>
    </submittedName>
</protein>
<proteinExistence type="predicted"/>
<name>A0ABM7PYA4_SINCY</name>